<evidence type="ECO:0000313" key="1">
    <source>
        <dbReference type="EMBL" id="PTB89775.1"/>
    </source>
</evidence>
<dbReference type="Proteomes" id="UP000241514">
    <property type="component" value="Unassembled WGS sequence"/>
</dbReference>
<dbReference type="Pfam" id="PF11446">
    <property type="entry name" value="DUF2897"/>
    <property type="match status" value="1"/>
</dbReference>
<dbReference type="AlphaFoldDB" id="A0A6N4DGL8"/>
<name>A0A6N4DGL8_9GAMM</name>
<dbReference type="InterPro" id="IPR021550">
    <property type="entry name" value="DUF2897"/>
</dbReference>
<gene>
    <name evidence="1" type="ORF">C9928_02100</name>
</gene>
<sequence length="41" mass="4741">MVWLILALVFGVVIGNIMLLKHTAHMKMPSLKQRHPEDKED</sequence>
<reference evidence="1 2" key="1">
    <citation type="submission" date="2018-03" db="EMBL/GenBank/DDBJ databases">
        <title>Cross-interface Injection: A General Nanoliter Liquid Handling Method Applied to Single Cells Genome Amplification Automated Nanoliter Liquid Handling Applied to Single Cell Multiple Displacement Amplification.</title>
        <authorList>
            <person name="Yun J."/>
            <person name="Xu P."/>
            <person name="Xu J."/>
            <person name="Dai X."/>
            <person name="Wang Y."/>
            <person name="Zheng X."/>
            <person name="Cao C."/>
            <person name="Yi Q."/>
            <person name="Zhu Y."/>
            <person name="Wang L."/>
            <person name="Dong Z."/>
            <person name="Huang Y."/>
            <person name="Huang L."/>
            <person name="Du W."/>
        </authorList>
    </citation>
    <scope>NUCLEOTIDE SEQUENCE [LARGE SCALE GENOMIC DNA]</scope>
    <source>
        <strain evidence="1 2">A9-4</strain>
    </source>
</reference>
<dbReference type="EMBL" id="PYVG01000007">
    <property type="protein sequence ID" value="PTB89775.1"/>
    <property type="molecule type" value="Genomic_DNA"/>
</dbReference>
<organism evidence="1 2">
    <name type="scientific">Pseudidiomarina aestuarii</name>
    <dbReference type="NCBI Taxonomy" id="624146"/>
    <lineage>
        <taxon>Bacteria</taxon>
        <taxon>Pseudomonadati</taxon>
        <taxon>Pseudomonadota</taxon>
        <taxon>Gammaproteobacteria</taxon>
        <taxon>Alteromonadales</taxon>
        <taxon>Idiomarinaceae</taxon>
        <taxon>Pseudidiomarina</taxon>
    </lineage>
</organism>
<protein>
    <submittedName>
        <fullName evidence="1">DUF2897 domain-containing protein</fullName>
    </submittedName>
</protein>
<comment type="caution">
    <text evidence="1">The sequence shown here is derived from an EMBL/GenBank/DDBJ whole genome shotgun (WGS) entry which is preliminary data.</text>
</comment>
<evidence type="ECO:0000313" key="2">
    <source>
        <dbReference type="Proteomes" id="UP000241514"/>
    </source>
</evidence>
<accession>A0A6N4DGL8</accession>
<proteinExistence type="predicted"/>